<dbReference type="GO" id="GO:0019829">
    <property type="term" value="F:ATPase-coupled monoatomic cation transmembrane transporter activity"/>
    <property type="evidence" value="ECO:0007669"/>
    <property type="project" value="InterPro"/>
</dbReference>
<keyword evidence="7" id="KW-0479">Metal-binding</keyword>
<keyword evidence="3 7" id="KW-0812">Transmembrane</keyword>
<keyword evidence="7" id="KW-0067">ATP-binding</keyword>
<dbReference type="InterPro" id="IPR044492">
    <property type="entry name" value="P_typ_ATPase_HD_dom"/>
</dbReference>
<dbReference type="InterPro" id="IPR018303">
    <property type="entry name" value="ATPase_P-typ_P_site"/>
</dbReference>
<dbReference type="GO" id="GO:0005886">
    <property type="term" value="C:plasma membrane"/>
    <property type="evidence" value="ECO:0007669"/>
    <property type="project" value="UniProtKB-SubCell"/>
</dbReference>
<dbReference type="PANTHER" id="PTHR48085">
    <property type="entry name" value="CADMIUM/ZINC-TRANSPORTING ATPASE HMA2-RELATED"/>
    <property type="match status" value="1"/>
</dbReference>
<dbReference type="InterPro" id="IPR027256">
    <property type="entry name" value="P-typ_ATPase_IB"/>
</dbReference>
<dbReference type="GO" id="GO:0046872">
    <property type="term" value="F:metal ion binding"/>
    <property type="evidence" value="ECO:0007669"/>
    <property type="project" value="UniProtKB-KW"/>
</dbReference>
<reference evidence="9" key="1">
    <citation type="journal article" date="2012" name="Science">
        <title>Metagenome mining reveals polytheonamides as posttranslationally modified ribosomal peptides.</title>
        <authorList>
            <person name="Freeman M.F."/>
            <person name="Gurgui C."/>
            <person name="Helf M.J."/>
            <person name="Morinaka B.I."/>
            <person name="Uria A.R."/>
            <person name="Oldham N.J."/>
            <person name="Sahl H.G."/>
            <person name="Matsunaga S."/>
            <person name="Piel J."/>
        </authorList>
    </citation>
    <scope>NUCLEOTIDE SEQUENCE</scope>
</reference>
<dbReference type="NCBIfam" id="TIGR01494">
    <property type="entry name" value="ATPase_P-type"/>
    <property type="match status" value="1"/>
</dbReference>
<dbReference type="Gene3D" id="3.40.1110.10">
    <property type="entry name" value="Calcium-transporting ATPase, cytoplasmic domain N"/>
    <property type="match status" value="1"/>
</dbReference>
<sequence>MNGKIRQASAHAQQVEERQDETLIIPNQQVEEEIPSEEKLAELIHYKITSLASMGLFALTRLWPPLGVLGLGFYIYSAIPYMRDVEKSLTKDHKINVDVLFFIGDSLTLGSRKYFTAAIGLYLMHWGKHSVALAKNDSKTKLSGLFENLPQKVWVQIGEEEMEIPLTDVKKNHLVIVDSGGVVPVDGTIIEGMASIDQHPLTGEAQPVEKEVGAPVFAHTMVITGRILIRVEKSGDETAAFQIGNALLHATEFKTGVQLKGEKWADMATLPMLAGAAIMLPTMGPVPTIVFINSHIGNRIRVLAPMSTMTHISHALSHGILVKDGRVLENLHKIDTILFDKTGTLTMEEPEVGKVIALASFNETDVLAHAATAEQRQNHPIARAIMKKAQDAGVQPSQHQDSEYRIGYGIIVFRKGIVIRVGSMRFLEEEGIIIPETVLQHQEWAYEQGYTLVLVSMDDQVAGCIVLQPTVRPEVRDVIARLRQQGIKHLAIVSGDHREPTRQLAESLGMDDFFHDVLPQDKADIVTALQGQGRSVGFMGDGINDTIAMKKANASISLRGATTIAMDMAEIVLMDGDLNSLNELLELSEKLRRNLNRALMFTLAPGVINLGGAFIFHFSILTSMMVNLVLGSFAAWNARRVGKLPEPKKKTTQDQIPHVQLTVNPAPAELEVCACNPFAENGTSMLTLRPFFSEFQKS</sequence>
<dbReference type="GO" id="GO:0005524">
    <property type="term" value="F:ATP binding"/>
    <property type="evidence" value="ECO:0007669"/>
    <property type="project" value="UniProtKB-UniRule"/>
</dbReference>
<dbReference type="Pfam" id="PF00702">
    <property type="entry name" value="Hydrolase"/>
    <property type="match status" value="1"/>
</dbReference>
<evidence type="ECO:0000256" key="3">
    <source>
        <dbReference type="ARBA" id="ARBA00022692"/>
    </source>
</evidence>
<dbReference type="EMBL" id="JX456532">
    <property type="protein sequence ID" value="AFS60657.1"/>
    <property type="molecule type" value="Genomic_DNA"/>
</dbReference>
<keyword evidence="4" id="KW-1278">Translocase</keyword>
<dbReference type="SFLD" id="SFLDF00027">
    <property type="entry name" value="p-type_atpase"/>
    <property type="match status" value="1"/>
</dbReference>
<dbReference type="InterPro" id="IPR023299">
    <property type="entry name" value="ATPase_P-typ_cyto_dom_N"/>
</dbReference>
<evidence type="ECO:0000256" key="6">
    <source>
        <dbReference type="ARBA" id="ARBA00023136"/>
    </source>
</evidence>
<dbReference type="AlphaFoldDB" id="J9ZW28"/>
<keyword evidence="7" id="KW-0547">Nucleotide-binding</keyword>
<evidence type="ECO:0000313" key="9">
    <source>
        <dbReference type="EMBL" id="AFS60657.1"/>
    </source>
</evidence>
<evidence type="ECO:0000259" key="8">
    <source>
        <dbReference type="Pfam" id="PF00122"/>
    </source>
</evidence>
<keyword evidence="5 7" id="KW-1133">Transmembrane helix</keyword>
<proteinExistence type="inferred from homology"/>
<dbReference type="Gene3D" id="3.40.50.1000">
    <property type="entry name" value="HAD superfamily/HAD-like"/>
    <property type="match status" value="1"/>
</dbReference>
<dbReference type="PRINTS" id="PR00119">
    <property type="entry name" value="CATATPASE"/>
</dbReference>
<evidence type="ECO:0000256" key="1">
    <source>
        <dbReference type="ARBA" id="ARBA00004370"/>
    </source>
</evidence>
<evidence type="ECO:0000256" key="2">
    <source>
        <dbReference type="ARBA" id="ARBA00006024"/>
    </source>
</evidence>
<dbReference type="Pfam" id="PF00122">
    <property type="entry name" value="E1-E2_ATPase"/>
    <property type="match status" value="1"/>
</dbReference>
<dbReference type="SFLD" id="SFLDS00003">
    <property type="entry name" value="Haloacid_Dehalogenase"/>
    <property type="match status" value="1"/>
</dbReference>
<dbReference type="SUPFAM" id="SSF81653">
    <property type="entry name" value="Calcium ATPase, transduction domain A"/>
    <property type="match status" value="1"/>
</dbReference>
<protein>
    <submittedName>
        <fullName evidence="9">Cation transporter</fullName>
    </submittedName>
</protein>
<dbReference type="InterPro" id="IPR036412">
    <property type="entry name" value="HAD-like_sf"/>
</dbReference>
<dbReference type="PROSITE" id="PS00154">
    <property type="entry name" value="ATPASE_E1_E2"/>
    <property type="match status" value="1"/>
</dbReference>
<dbReference type="InterPro" id="IPR008250">
    <property type="entry name" value="ATPase_P-typ_transduc_dom_A_sf"/>
</dbReference>
<feature type="transmembrane region" description="Helical" evidence="7">
    <location>
        <begin position="598"/>
        <end position="618"/>
    </location>
</feature>
<dbReference type="NCBIfam" id="TIGR01525">
    <property type="entry name" value="ATPase-IB_hvy"/>
    <property type="match status" value="1"/>
</dbReference>
<name>J9ZW28_BACS1</name>
<dbReference type="SFLD" id="SFLDG00002">
    <property type="entry name" value="C1.7:_P-type_atpase_like"/>
    <property type="match status" value="1"/>
</dbReference>
<dbReference type="InterPro" id="IPR059000">
    <property type="entry name" value="ATPase_P-type_domA"/>
</dbReference>
<accession>J9ZW28</accession>
<dbReference type="InterPro" id="IPR001757">
    <property type="entry name" value="P_typ_ATPase"/>
</dbReference>
<dbReference type="SUPFAM" id="SSF56784">
    <property type="entry name" value="HAD-like"/>
    <property type="match status" value="1"/>
</dbReference>
<dbReference type="InterPro" id="IPR023214">
    <property type="entry name" value="HAD_sf"/>
</dbReference>
<keyword evidence="6 7" id="KW-0472">Membrane</keyword>
<keyword evidence="7" id="KW-1003">Cell membrane</keyword>
<dbReference type="InterPro" id="IPR051014">
    <property type="entry name" value="Cation_Transport_ATPase_IB"/>
</dbReference>
<comment type="caution">
    <text evidence="7">Lacks conserved residue(s) required for the propagation of feature annotation.</text>
</comment>
<feature type="transmembrane region" description="Helical" evidence="7">
    <location>
        <begin position="62"/>
        <end position="82"/>
    </location>
</feature>
<comment type="similarity">
    <text evidence="2 7">Belongs to the cation transport ATPase (P-type) (TC 3.A.3) family. Type IB subfamily.</text>
</comment>
<evidence type="ECO:0000256" key="4">
    <source>
        <dbReference type="ARBA" id="ARBA00022967"/>
    </source>
</evidence>
<dbReference type="GO" id="GO:0015086">
    <property type="term" value="F:cadmium ion transmembrane transporter activity"/>
    <property type="evidence" value="ECO:0007669"/>
    <property type="project" value="TreeGrafter"/>
</dbReference>
<organism evidence="9">
    <name type="scientific">Bacterium symbiont subsp. Theonella swinhoei (strain pTSMAC1)</name>
    <dbReference type="NCBI Taxonomy" id="1221190"/>
    <lineage>
        <taxon>Bacteria</taxon>
    </lineage>
</organism>
<comment type="subcellular location">
    <subcellularLocation>
        <location evidence="7">Cell membrane</location>
    </subcellularLocation>
    <subcellularLocation>
        <location evidence="1">Membrane</location>
    </subcellularLocation>
</comment>
<dbReference type="Gene3D" id="2.70.150.10">
    <property type="entry name" value="Calcium-transporting ATPase, cytoplasmic transduction domain A"/>
    <property type="match status" value="1"/>
</dbReference>
<evidence type="ECO:0000256" key="5">
    <source>
        <dbReference type="ARBA" id="ARBA00022989"/>
    </source>
</evidence>
<feature type="domain" description="P-type ATPase A" evidence="8">
    <location>
        <begin position="149"/>
        <end position="245"/>
    </location>
</feature>
<dbReference type="PANTHER" id="PTHR48085:SF5">
    <property type="entry name" value="CADMIUM_ZINC-TRANSPORTING ATPASE HMA4-RELATED"/>
    <property type="match status" value="1"/>
</dbReference>
<dbReference type="GO" id="GO:0016887">
    <property type="term" value="F:ATP hydrolysis activity"/>
    <property type="evidence" value="ECO:0007669"/>
    <property type="project" value="InterPro"/>
</dbReference>
<evidence type="ECO:0000256" key="7">
    <source>
        <dbReference type="RuleBase" id="RU362081"/>
    </source>
</evidence>